<comment type="caution">
    <text evidence="3">The sequence shown here is derived from an EMBL/GenBank/DDBJ whole genome shotgun (WGS) entry which is preliminary data.</text>
</comment>
<evidence type="ECO:0000313" key="4">
    <source>
        <dbReference type="Proteomes" id="UP000283855"/>
    </source>
</evidence>
<dbReference type="InterPro" id="IPR011635">
    <property type="entry name" value="CARDB"/>
</dbReference>
<evidence type="ECO:0000313" key="3">
    <source>
        <dbReference type="EMBL" id="RHA75697.1"/>
    </source>
</evidence>
<feature type="chain" id="PRO_5019414682" description="CARDB domain-containing protein" evidence="1">
    <location>
        <begin position="21"/>
        <end position="545"/>
    </location>
</feature>
<dbReference type="Gene3D" id="2.115.10.20">
    <property type="entry name" value="Glycosyl hydrolase domain, family 43"/>
    <property type="match status" value="1"/>
</dbReference>
<dbReference type="AlphaFoldDB" id="A0A413SZW9"/>
<dbReference type="InterPro" id="IPR023296">
    <property type="entry name" value="Glyco_hydro_beta-prop_sf"/>
</dbReference>
<evidence type="ECO:0000259" key="2">
    <source>
        <dbReference type="Pfam" id="PF07705"/>
    </source>
</evidence>
<dbReference type="CDD" id="cd08994">
    <property type="entry name" value="GH43_62_32_68_117_130-like"/>
    <property type="match status" value="1"/>
</dbReference>
<dbReference type="RefSeq" id="WP_118400399.1">
    <property type="nucleotide sequence ID" value="NZ_CABJGD010000014.1"/>
</dbReference>
<dbReference type="Proteomes" id="UP000283855">
    <property type="component" value="Unassembled WGS sequence"/>
</dbReference>
<evidence type="ECO:0000256" key="1">
    <source>
        <dbReference type="SAM" id="SignalP"/>
    </source>
</evidence>
<gene>
    <name evidence="3" type="ORF">DW921_07795</name>
</gene>
<name>A0A413SZW9_9BACT</name>
<reference evidence="3 4" key="1">
    <citation type="submission" date="2018-08" db="EMBL/GenBank/DDBJ databases">
        <title>A genome reference for cultivated species of the human gut microbiota.</title>
        <authorList>
            <person name="Zou Y."/>
            <person name="Xue W."/>
            <person name="Luo G."/>
        </authorList>
    </citation>
    <scope>NUCLEOTIDE SEQUENCE [LARGE SCALE GENOMIC DNA]</scope>
    <source>
        <strain evidence="3 4">AM42-38</strain>
    </source>
</reference>
<keyword evidence="1" id="KW-0732">Signal</keyword>
<accession>A0A413SZW9</accession>
<organism evidence="3 4">
    <name type="scientific">Phocaeicola coprophilus</name>
    <dbReference type="NCBI Taxonomy" id="387090"/>
    <lineage>
        <taxon>Bacteria</taxon>
        <taxon>Pseudomonadati</taxon>
        <taxon>Bacteroidota</taxon>
        <taxon>Bacteroidia</taxon>
        <taxon>Bacteroidales</taxon>
        <taxon>Bacteroidaceae</taxon>
        <taxon>Phocaeicola</taxon>
    </lineage>
</organism>
<dbReference type="EMBL" id="QSFT01000014">
    <property type="protein sequence ID" value="RHA75697.1"/>
    <property type="molecule type" value="Genomic_DNA"/>
</dbReference>
<dbReference type="Pfam" id="PF07705">
    <property type="entry name" value="CARDB"/>
    <property type="match status" value="1"/>
</dbReference>
<proteinExistence type="predicted"/>
<protein>
    <recommendedName>
        <fullName evidence="2">CARDB domain-containing protein</fullName>
    </recommendedName>
</protein>
<feature type="signal peptide" evidence="1">
    <location>
        <begin position="1"/>
        <end position="20"/>
    </location>
</feature>
<sequence length="545" mass="61408">MKKIYSFLFVICTFCASAGAQITERPRPSEWDQLVEGARFIDRFLPMPDGIKSNHLWGTQCVQNRYVNNGIEVDGMSFWGGNILQSADGKYHLYVCGWPESSPKGHMFWPNSTVFHAVGETLSGPYVIQNSVGKGHNPEAFRLADGRIVIYVTGGYYIAENENSPIWTYQQFEFDQRGRNIIEGLSNLTFARRPDNSYLMVCRGGGVWISKDGLSAYRQITGKRVYPDIDGRFEDPVVWKDSLQYHLIVNDWLGRIAYYQRSKDGLHWVTEQGEAYMPGISYHKDGEVEKWFKYERAKVFQDSLGRAVQMNFAVIDTIKWEDLPGDKHSSKNICIPLNKGLLLSVLNKEPITPSTRRIELRIKAEPGFNPHTDVDVRSLRFGSFTEVNFGRGCKAVKTRKDGKDLIVVFNGKGSGITADEFAPKLIGRKTNGELLYGYADLPYVDYSPSILSAGCPVYDAEKNTLKVKVTNFGLSASQPAEIEIICSGKTIAKGNVGSLQPYEEKELSLKNLQQQKPQTAYEVVLSGNKKEIERTSFQISSKQEN</sequence>
<dbReference type="SUPFAM" id="SSF75005">
    <property type="entry name" value="Arabinanase/levansucrase/invertase"/>
    <property type="match status" value="1"/>
</dbReference>
<feature type="domain" description="CARDB" evidence="2">
    <location>
        <begin position="452"/>
        <end position="525"/>
    </location>
</feature>